<accession>A0A0D0CK98</accession>
<dbReference type="Proteomes" id="UP000053593">
    <property type="component" value="Unassembled WGS sequence"/>
</dbReference>
<gene>
    <name evidence="2" type="ORF">GYMLUDRAFT_464547</name>
</gene>
<name>A0A0D0CK98_9AGAR</name>
<organism evidence="2 3">
    <name type="scientific">Collybiopsis luxurians FD-317 M1</name>
    <dbReference type="NCBI Taxonomy" id="944289"/>
    <lineage>
        <taxon>Eukaryota</taxon>
        <taxon>Fungi</taxon>
        <taxon>Dikarya</taxon>
        <taxon>Basidiomycota</taxon>
        <taxon>Agaricomycotina</taxon>
        <taxon>Agaricomycetes</taxon>
        <taxon>Agaricomycetidae</taxon>
        <taxon>Agaricales</taxon>
        <taxon>Marasmiineae</taxon>
        <taxon>Omphalotaceae</taxon>
        <taxon>Collybiopsis</taxon>
        <taxon>Collybiopsis luxurians</taxon>
    </lineage>
</organism>
<evidence type="ECO:0000313" key="2">
    <source>
        <dbReference type="EMBL" id="KIK63314.1"/>
    </source>
</evidence>
<reference evidence="2 3" key="1">
    <citation type="submission" date="2014-04" db="EMBL/GenBank/DDBJ databases">
        <title>Evolutionary Origins and Diversification of the Mycorrhizal Mutualists.</title>
        <authorList>
            <consortium name="DOE Joint Genome Institute"/>
            <consortium name="Mycorrhizal Genomics Consortium"/>
            <person name="Kohler A."/>
            <person name="Kuo A."/>
            <person name="Nagy L.G."/>
            <person name="Floudas D."/>
            <person name="Copeland A."/>
            <person name="Barry K.W."/>
            <person name="Cichocki N."/>
            <person name="Veneault-Fourrey C."/>
            <person name="LaButti K."/>
            <person name="Lindquist E.A."/>
            <person name="Lipzen A."/>
            <person name="Lundell T."/>
            <person name="Morin E."/>
            <person name="Murat C."/>
            <person name="Riley R."/>
            <person name="Ohm R."/>
            <person name="Sun H."/>
            <person name="Tunlid A."/>
            <person name="Henrissat B."/>
            <person name="Grigoriev I.V."/>
            <person name="Hibbett D.S."/>
            <person name="Martin F."/>
        </authorList>
    </citation>
    <scope>NUCLEOTIDE SEQUENCE [LARGE SCALE GENOMIC DNA]</scope>
    <source>
        <strain evidence="2 3">FD-317 M1</strain>
    </source>
</reference>
<feature type="compositionally biased region" description="Low complexity" evidence="1">
    <location>
        <begin position="22"/>
        <end position="36"/>
    </location>
</feature>
<feature type="region of interest" description="Disordered" evidence="1">
    <location>
        <begin position="76"/>
        <end position="106"/>
    </location>
</feature>
<dbReference type="AlphaFoldDB" id="A0A0D0CK98"/>
<evidence type="ECO:0000256" key="1">
    <source>
        <dbReference type="SAM" id="MobiDB-lite"/>
    </source>
</evidence>
<sequence length="125" mass="13843">MVTELCHRARGGGITAAPPFTSRPSSSSRSSSSRLSNALDPKILLWAGTTQNRTNHAPQFAEAKWAPVPPFPVAISVPARKEKERPHNEGDRGSGEEMIKSFSLRPSQSRMRTILFRRGLPRHWG</sequence>
<dbReference type="EMBL" id="KN834764">
    <property type="protein sequence ID" value="KIK63314.1"/>
    <property type="molecule type" value="Genomic_DNA"/>
</dbReference>
<keyword evidence="3" id="KW-1185">Reference proteome</keyword>
<evidence type="ECO:0000313" key="3">
    <source>
        <dbReference type="Proteomes" id="UP000053593"/>
    </source>
</evidence>
<feature type="region of interest" description="Disordered" evidence="1">
    <location>
        <begin position="1"/>
        <end position="36"/>
    </location>
</feature>
<protein>
    <submittedName>
        <fullName evidence="2">Uncharacterized protein</fullName>
    </submittedName>
</protein>
<feature type="compositionally biased region" description="Basic and acidic residues" evidence="1">
    <location>
        <begin position="79"/>
        <end position="99"/>
    </location>
</feature>
<proteinExistence type="predicted"/>
<dbReference type="HOGENOM" id="CLU_1992889_0_0_1"/>